<sequence>MLRICEGSIADENLLSREGTHTQDDEDSYNGTTGEIKEKKLVLAPAQTTLAAGIDEDDEEIILTAPVFDDPSHPYIIVVSGANSETMKIIGGFGTNNLVVTRGDSPISASADDSVFNAYTYENITIQASGDETGWFRYAPDVAGSPGEYGASLSPPNCTNPKTYSYTFWREVTAPIIAAQRKGDTRHKTNFESFEYAA</sequence>
<comment type="caution">
    <text evidence="2">The sequence shown here is derived from an EMBL/GenBank/DDBJ whole genome shotgun (WGS) entry which is preliminary data.</text>
</comment>
<proteinExistence type="predicted"/>
<name>X1LNV1_9ZZZZ</name>
<evidence type="ECO:0000313" key="2">
    <source>
        <dbReference type="EMBL" id="GAI04060.1"/>
    </source>
</evidence>
<evidence type="ECO:0000256" key="1">
    <source>
        <dbReference type="SAM" id="MobiDB-lite"/>
    </source>
</evidence>
<dbReference type="AlphaFoldDB" id="X1LNV1"/>
<reference evidence="2" key="1">
    <citation type="journal article" date="2014" name="Front. Microbiol.">
        <title>High frequency of phylogenetically diverse reductive dehalogenase-homologous genes in deep subseafloor sedimentary metagenomes.</title>
        <authorList>
            <person name="Kawai M."/>
            <person name="Futagami T."/>
            <person name="Toyoda A."/>
            <person name="Takaki Y."/>
            <person name="Nishi S."/>
            <person name="Hori S."/>
            <person name="Arai W."/>
            <person name="Tsubouchi T."/>
            <person name="Morono Y."/>
            <person name="Uchiyama I."/>
            <person name="Ito T."/>
            <person name="Fujiyama A."/>
            <person name="Inagaki F."/>
            <person name="Takami H."/>
        </authorList>
    </citation>
    <scope>NUCLEOTIDE SEQUENCE</scope>
    <source>
        <strain evidence="2">Expedition CK06-06</strain>
    </source>
</reference>
<accession>X1LNV1</accession>
<gene>
    <name evidence="2" type="ORF">S06H3_19168</name>
</gene>
<feature type="compositionally biased region" description="Basic and acidic residues" evidence="1">
    <location>
        <begin position="14"/>
        <end position="23"/>
    </location>
</feature>
<dbReference type="EMBL" id="BARV01009785">
    <property type="protein sequence ID" value="GAI04060.1"/>
    <property type="molecule type" value="Genomic_DNA"/>
</dbReference>
<organism evidence="2">
    <name type="scientific">marine sediment metagenome</name>
    <dbReference type="NCBI Taxonomy" id="412755"/>
    <lineage>
        <taxon>unclassified sequences</taxon>
        <taxon>metagenomes</taxon>
        <taxon>ecological metagenomes</taxon>
    </lineage>
</organism>
<protein>
    <submittedName>
        <fullName evidence="2">Uncharacterized protein</fullName>
    </submittedName>
</protein>
<feature type="region of interest" description="Disordered" evidence="1">
    <location>
        <begin position="14"/>
        <end position="33"/>
    </location>
</feature>